<dbReference type="InterPro" id="IPR011009">
    <property type="entry name" value="Kinase-like_dom_sf"/>
</dbReference>
<dbReference type="SUPFAM" id="SSF56112">
    <property type="entry name" value="Protein kinase-like (PK-like)"/>
    <property type="match status" value="1"/>
</dbReference>
<evidence type="ECO:0000313" key="2">
    <source>
        <dbReference type="EMBL" id="CAZ84669.1"/>
    </source>
</evidence>
<dbReference type="GO" id="GO:0004672">
    <property type="term" value="F:protein kinase activity"/>
    <property type="evidence" value="ECO:0007669"/>
    <property type="project" value="InterPro"/>
</dbReference>
<dbReference type="InParanoid" id="D5GJH6"/>
<dbReference type="InterPro" id="IPR000719">
    <property type="entry name" value="Prot_kinase_dom"/>
</dbReference>
<dbReference type="EMBL" id="FN430331">
    <property type="protein sequence ID" value="CAZ84669.1"/>
    <property type="molecule type" value="Genomic_DNA"/>
</dbReference>
<dbReference type="PANTHER" id="PTHR37542">
    <property type="entry name" value="HELO DOMAIN-CONTAINING PROTEIN-RELATED"/>
    <property type="match status" value="1"/>
</dbReference>
<proteinExistence type="predicted"/>
<organism evidence="2 3">
    <name type="scientific">Tuber melanosporum (strain Mel28)</name>
    <name type="common">Perigord black truffle</name>
    <dbReference type="NCBI Taxonomy" id="656061"/>
    <lineage>
        <taxon>Eukaryota</taxon>
        <taxon>Fungi</taxon>
        <taxon>Dikarya</taxon>
        <taxon>Ascomycota</taxon>
        <taxon>Pezizomycotina</taxon>
        <taxon>Pezizomycetes</taxon>
        <taxon>Pezizales</taxon>
        <taxon>Tuberaceae</taxon>
        <taxon>Tuber</taxon>
    </lineage>
</organism>
<dbReference type="eggNOG" id="ENOG502QUMI">
    <property type="taxonomic scope" value="Eukaryota"/>
</dbReference>
<gene>
    <name evidence="2" type="ORF">GSTUM_00009020001</name>
</gene>
<dbReference type="HOGENOM" id="CLU_028627_0_0_1"/>
<protein>
    <submittedName>
        <fullName evidence="2">(Perigord truffle) hypothetical protein</fullName>
    </submittedName>
</protein>
<accession>D5GJH6</accession>
<keyword evidence="3" id="KW-1185">Reference proteome</keyword>
<reference evidence="2 3" key="1">
    <citation type="journal article" date="2010" name="Nature">
        <title>Perigord black truffle genome uncovers evolutionary origins and mechanisms of symbiosis.</title>
        <authorList>
            <person name="Martin F."/>
            <person name="Kohler A."/>
            <person name="Murat C."/>
            <person name="Balestrini R."/>
            <person name="Coutinho P.M."/>
            <person name="Jaillon O."/>
            <person name="Montanini B."/>
            <person name="Morin E."/>
            <person name="Noel B."/>
            <person name="Percudani R."/>
            <person name="Porcel B."/>
            <person name="Rubini A."/>
            <person name="Amicucci A."/>
            <person name="Amselem J."/>
            <person name="Anthouard V."/>
            <person name="Arcioni S."/>
            <person name="Artiguenave F."/>
            <person name="Aury J.M."/>
            <person name="Ballario P."/>
            <person name="Bolchi A."/>
            <person name="Brenna A."/>
            <person name="Brun A."/>
            <person name="Buee M."/>
            <person name="Cantarel B."/>
            <person name="Chevalier G."/>
            <person name="Couloux A."/>
            <person name="Da Silva C."/>
            <person name="Denoeud F."/>
            <person name="Duplessis S."/>
            <person name="Ghignone S."/>
            <person name="Hilselberger B."/>
            <person name="Iotti M."/>
            <person name="Marcais B."/>
            <person name="Mello A."/>
            <person name="Miranda M."/>
            <person name="Pacioni G."/>
            <person name="Quesneville H."/>
            <person name="Riccioni C."/>
            <person name="Ruotolo R."/>
            <person name="Splivallo R."/>
            <person name="Stocchi V."/>
            <person name="Tisserant E."/>
            <person name="Viscomi A.R."/>
            <person name="Zambonelli A."/>
            <person name="Zampieri E."/>
            <person name="Henrissat B."/>
            <person name="Lebrun M.H."/>
            <person name="Paolocci F."/>
            <person name="Bonfante P."/>
            <person name="Ottonello S."/>
            <person name="Wincker P."/>
        </authorList>
    </citation>
    <scope>NUCLEOTIDE SEQUENCE [LARGE SCALE GENOMIC DNA]</scope>
    <source>
        <strain evidence="2 3">Mel28</strain>
    </source>
</reference>
<dbReference type="KEGG" id="tml:GSTUM_00009020001"/>
<dbReference type="PANTHER" id="PTHR37542:SF1">
    <property type="entry name" value="PRION-INHIBITION AND PROPAGATION HELO DOMAIN-CONTAINING PROTEIN"/>
    <property type="match status" value="1"/>
</dbReference>
<dbReference type="GO" id="GO:0005524">
    <property type="term" value="F:ATP binding"/>
    <property type="evidence" value="ECO:0007669"/>
    <property type="project" value="InterPro"/>
</dbReference>
<name>D5GJH6_TUBMM</name>
<dbReference type="Gene3D" id="1.10.510.10">
    <property type="entry name" value="Transferase(Phosphotransferase) domain 1"/>
    <property type="match status" value="1"/>
</dbReference>
<dbReference type="SMART" id="SM00220">
    <property type="entry name" value="S_TKc"/>
    <property type="match status" value="1"/>
</dbReference>
<dbReference type="OMA" id="FAFVHKN"/>
<dbReference type="PROSITE" id="PS50011">
    <property type="entry name" value="PROTEIN_KINASE_DOM"/>
    <property type="match status" value="1"/>
</dbReference>
<dbReference type="AlphaFoldDB" id="D5GJH6"/>
<sequence length="510" mass="57312">MEATKAAPGALGLPGTVDICLRAGQNLCERYKDVQETHKDIEDLKIRVENAWLHIAYQLATVQSSSEEVHQVLTDHIAELLNKLQFYLFTACKNLEKLKDKKGRTKVIKFAIFLKGSLGKDVSALERWRDMFSSTFYMLSVPKNPALDHILSMELQKSQPDGSAVAAVNAIRDVLADEPTKQLKSVWLDPMIMRLPTPIGYSGAHNILDNTTNTRYIMETITVDPGRRDYNRLDKDVTKLASVLRESNGVPGVLACKGVVRKQRSDGAPEKFEFILEMPHGLDESPECLRTILQRSTNEPHPLDERVFLTKQIAKAALSVHNLNFVHKNMRPENILVFPNPGKTLGIPFLVGFQMFRSADGITYRAGDESWSSNLYRHPSRQGTLPDNGYRMQHDIYSLGVILLEIGLWSPFVNEEGEPAAALSQIVHTLQDKDQRTRATRIKEVLMAMAYKYLPPKIGSKYTDIVISCLTCLDRDSELGSESEFLDDDGTLVGVRYTQQILGVLEEIDI</sequence>
<evidence type="ECO:0000259" key="1">
    <source>
        <dbReference type="PROSITE" id="PS50011"/>
    </source>
</evidence>
<dbReference type="GeneID" id="9182670"/>
<dbReference type="Proteomes" id="UP000006911">
    <property type="component" value="Unassembled WGS sequence"/>
</dbReference>
<evidence type="ECO:0000313" key="3">
    <source>
        <dbReference type="Proteomes" id="UP000006911"/>
    </source>
</evidence>
<dbReference type="Pfam" id="PF00069">
    <property type="entry name" value="Pkinase"/>
    <property type="match status" value="1"/>
</dbReference>
<dbReference type="RefSeq" id="XP_002840478.1">
    <property type="nucleotide sequence ID" value="XM_002840432.1"/>
</dbReference>
<dbReference type="STRING" id="656061.D5GJH6"/>
<feature type="domain" description="Protein kinase" evidence="1">
    <location>
        <begin position="193"/>
        <end position="492"/>
    </location>
</feature>